<dbReference type="EMBL" id="VNJI01000054">
    <property type="protein sequence ID" value="TVY05645.1"/>
    <property type="molecule type" value="Genomic_DNA"/>
</dbReference>
<comment type="caution">
    <text evidence="6">The sequence shown here is derived from an EMBL/GenBank/DDBJ whole genome shotgun (WGS) entry which is preliminary data.</text>
</comment>
<keyword evidence="2" id="KW-0328">Glycosyltransferase</keyword>
<feature type="domain" description="Glycosyltransferase 2-like" evidence="5">
    <location>
        <begin position="6"/>
        <end position="124"/>
    </location>
</feature>
<dbReference type="Pfam" id="PF00535">
    <property type="entry name" value="Glycos_transf_2"/>
    <property type="match status" value="1"/>
</dbReference>
<evidence type="ECO:0000313" key="6">
    <source>
        <dbReference type="EMBL" id="TVY05645.1"/>
    </source>
</evidence>
<keyword evidence="4" id="KW-1133">Transmembrane helix</keyword>
<dbReference type="InterPro" id="IPR001173">
    <property type="entry name" value="Glyco_trans_2-like"/>
</dbReference>
<dbReference type="RefSeq" id="WP_144853837.1">
    <property type="nucleotide sequence ID" value="NZ_VNJI01000054.1"/>
</dbReference>
<keyword evidence="4" id="KW-0812">Transmembrane</keyword>
<evidence type="ECO:0000256" key="1">
    <source>
        <dbReference type="ARBA" id="ARBA00006739"/>
    </source>
</evidence>
<evidence type="ECO:0000256" key="3">
    <source>
        <dbReference type="ARBA" id="ARBA00022679"/>
    </source>
</evidence>
<dbReference type="SUPFAM" id="SSF53448">
    <property type="entry name" value="Nucleotide-diphospho-sugar transferases"/>
    <property type="match status" value="1"/>
</dbReference>
<dbReference type="GO" id="GO:0016757">
    <property type="term" value="F:glycosyltransferase activity"/>
    <property type="evidence" value="ECO:0007669"/>
    <property type="project" value="UniProtKB-KW"/>
</dbReference>
<evidence type="ECO:0000256" key="2">
    <source>
        <dbReference type="ARBA" id="ARBA00022676"/>
    </source>
</evidence>
<proteinExistence type="inferred from homology"/>
<organism evidence="6 7">
    <name type="scientific">Paenibacillus cremeus</name>
    <dbReference type="NCBI Taxonomy" id="2163881"/>
    <lineage>
        <taxon>Bacteria</taxon>
        <taxon>Bacillati</taxon>
        <taxon>Bacillota</taxon>
        <taxon>Bacilli</taxon>
        <taxon>Bacillales</taxon>
        <taxon>Paenibacillaceae</taxon>
        <taxon>Paenibacillus</taxon>
    </lineage>
</organism>
<keyword evidence="4" id="KW-0472">Membrane</keyword>
<evidence type="ECO:0000313" key="7">
    <source>
        <dbReference type="Proteomes" id="UP000317036"/>
    </source>
</evidence>
<name>A0A559K0G6_9BACL</name>
<dbReference type="Gene3D" id="3.90.550.10">
    <property type="entry name" value="Spore Coat Polysaccharide Biosynthesis Protein SpsA, Chain A"/>
    <property type="match status" value="1"/>
</dbReference>
<dbReference type="PANTHER" id="PTHR22916:SF51">
    <property type="entry name" value="GLYCOSYLTRANSFERASE EPSH-RELATED"/>
    <property type="match status" value="1"/>
</dbReference>
<reference evidence="6 7" key="1">
    <citation type="submission" date="2019-07" db="EMBL/GenBank/DDBJ databases">
        <authorList>
            <person name="Kim J."/>
        </authorList>
    </citation>
    <scope>NUCLEOTIDE SEQUENCE [LARGE SCALE GENOMIC DNA]</scope>
    <source>
        <strain evidence="6 7">JC52</strain>
    </source>
</reference>
<dbReference type="Proteomes" id="UP000317036">
    <property type="component" value="Unassembled WGS sequence"/>
</dbReference>
<dbReference type="PANTHER" id="PTHR22916">
    <property type="entry name" value="GLYCOSYLTRANSFERASE"/>
    <property type="match status" value="1"/>
</dbReference>
<keyword evidence="3 6" id="KW-0808">Transferase</keyword>
<keyword evidence="7" id="KW-1185">Reference proteome</keyword>
<gene>
    <name evidence="6" type="ORF">FPZ49_29155</name>
</gene>
<dbReference type="CDD" id="cd00761">
    <property type="entry name" value="Glyco_tranf_GTA_type"/>
    <property type="match status" value="1"/>
</dbReference>
<sequence length="355" mass="41420">MNPKVSIVVPIYNMENYLSRCLDSLLSQRLSDIEIIAVNDGSTDTSLQILQEYANRDKRLLIIEKQNGGVSSARNEGLSIARGQYIGFVDPDDWVDSEMYRALYETAVQEKADIAMCSYMREFGTHAKEKDFPLPDKVSYSGDEVQSKILRRLVGPLNEEISNPELLDAWGTVWSKLYRSEIIKENGVQFVDLSIVGTNEDSLFNIHTFYYAKSFVFLNRPYYHYWRVNTTSVTTGYKPDLINKWFTLYSTIERFLTEKRMLPEFHCALNNRICLNALGLGLNTVSLSNKVPFWRKISMLNSILNDSRIKHSFKHLEMKYFSIVWRLFYFCAKYRFAVGFYMMLVTMDRLRKIIR</sequence>
<dbReference type="InterPro" id="IPR029044">
    <property type="entry name" value="Nucleotide-diphossugar_trans"/>
</dbReference>
<dbReference type="AlphaFoldDB" id="A0A559K0G6"/>
<protein>
    <submittedName>
        <fullName evidence="6">Glycosyltransferase</fullName>
    </submittedName>
</protein>
<dbReference type="OrthoDB" id="396512at2"/>
<accession>A0A559K0G6</accession>
<comment type="similarity">
    <text evidence="1">Belongs to the glycosyltransferase 2 family.</text>
</comment>
<evidence type="ECO:0000256" key="4">
    <source>
        <dbReference type="SAM" id="Phobius"/>
    </source>
</evidence>
<evidence type="ECO:0000259" key="5">
    <source>
        <dbReference type="Pfam" id="PF00535"/>
    </source>
</evidence>
<feature type="transmembrane region" description="Helical" evidence="4">
    <location>
        <begin position="323"/>
        <end position="345"/>
    </location>
</feature>